<gene>
    <name evidence="2" type="ORF">B0T23DRAFT_55287</name>
</gene>
<reference evidence="2 3" key="1">
    <citation type="journal article" date="2023" name="Mol. Phylogenet. Evol.">
        <title>Genome-scale phylogeny and comparative genomics of the fungal order Sordariales.</title>
        <authorList>
            <person name="Hensen N."/>
            <person name="Bonometti L."/>
            <person name="Westerberg I."/>
            <person name="Brannstrom I.O."/>
            <person name="Guillou S."/>
            <person name="Cros-Aarteil S."/>
            <person name="Calhoun S."/>
            <person name="Haridas S."/>
            <person name="Kuo A."/>
            <person name="Mondo S."/>
            <person name="Pangilinan J."/>
            <person name="Riley R."/>
            <person name="LaButti K."/>
            <person name="Andreopoulos B."/>
            <person name="Lipzen A."/>
            <person name="Chen C."/>
            <person name="Yan M."/>
            <person name="Daum C."/>
            <person name="Ng V."/>
            <person name="Clum A."/>
            <person name="Steindorff A."/>
            <person name="Ohm R.A."/>
            <person name="Martin F."/>
            <person name="Silar P."/>
            <person name="Natvig D.O."/>
            <person name="Lalanne C."/>
            <person name="Gautier V."/>
            <person name="Ament-Velasquez S.L."/>
            <person name="Kruys A."/>
            <person name="Hutchinson M.I."/>
            <person name="Powell A.J."/>
            <person name="Barry K."/>
            <person name="Miller A.N."/>
            <person name="Grigoriev I.V."/>
            <person name="Debuchy R."/>
            <person name="Gladieux P."/>
            <person name="Hiltunen Thoren M."/>
            <person name="Johannesson H."/>
        </authorList>
    </citation>
    <scope>NUCLEOTIDE SEQUENCE [LARGE SCALE GENOMIC DNA]</scope>
    <source>
        <strain evidence="2 3">FGSC 10403</strain>
    </source>
</reference>
<dbReference type="RefSeq" id="XP_062687877.1">
    <property type="nucleotide sequence ID" value="XM_062841443.1"/>
</dbReference>
<feature type="transmembrane region" description="Helical" evidence="1">
    <location>
        <begin position="40"/>
        <end position="60"/>
    </location>
</feature>
<evidence type="ECO:0000313" key="2">
    <source>
        <dbReference type="EMBL" id="KAK3484823.1"/>
    </source>
</evidence>
<evidence type="ECO:0000256" key="1">
    <source>
        <dbReference type="SAM" id="Phobius"/>
    </source>
</evidence>
<keyword evidence="3" id="KW-1185">Reference proteome</keyword>
<proteinExistence type="predicted"/>
<name>A0AAJ0HXY5_9PEZI</name>
<dbReference type="GeneID" id="87879065"/>
<dbReference type="EMBL" id="JAULSX010000013">
    <property type="protein sequence ID" value="KAK3484823.1"/>
    <property type="molecule type" value="Genomic_DNA"/>
</dbReference>
<keyword evidence="1" id="KW-0812">Transmembrane</keyword>
<sequence length="90" mass="9824">MNVWLVACLGLNAELGGSGDLIQAGLVTVSWASNKEASAVWSIQGLFLFFFSFSFLSTCCPNSVNRRKIRVSKERVCLIWGLSSSVKCFA</sequence>
<keyword evidence="1" id="KW-0472">Membrane</keyword>
<dbReference type="Proteomes" id="UP001285908">
    <property type="component" value="Unassembled WGS sequence"/>
</dbReference>
<protein>
    <submittedName>
        <fullName evidence="2">Uncharacterized protein</fullName>
    </submittedName>
</protein>
<comment type="caution">
    <text evidence="2">The sequence shown here is derived from an EMBL/GenBank/DDBJ whole genome shotgun (WGS) entry which is preliminary data.</text>
</comment>
<accession>A0AAJ0HXY5</accession>
<keyword evidence="1" id="KW-1133">Transmembrane helix</keyword>
<organism evidence="2 3">
    <name type="scientific">Neurospora hispaniola</name>
    <dbReference type="NCBI Taxonomy" id="588809"/>
    <lineage>
        <taxon>Eukaryota</taxon>
        <taxon>Fungi</taxon>
        <taxon>Dikarya</taxon>
        <taxon>Ascomycota</taxon>
        <taxon>Pezizomycotina</taxon>
        <taxon>Sordariomycetes</taxon>
        <taxon>Sordariomycetidae</taxon>
        <taxon>Sordariales</taxon>
        <taxon>Sordariaceae</taxon>
        <taxon>Neurospora</taxon>
    </lineage>
</organism>
<dbReference type="AlphaFoldDB" id="A0AAJ0HXY5"/>
<evidence type="ECO:0000313" key="3">
    <source>
        <dbReference type="Proteomes" id="UP001285908"/>
    </source>
</evidence>